<dbReference type="InterPro" id="IPR051460">
    <property type="entry name" value="HdrC_iron-sulfur_subunit"/>
</dbReference>
<keyword evidence="1" id="KW-0004">4Fe-4S</keyword>
<dbReference type="Proteomes" id="UP000192906">
    <property type="component" value="Unassembled WGS sequence"/>
</dbReference>
<reference evidence="8" key="1">
    <citation type="submission" date="2017-04" db="EMBL/GenBank/DDBJ databases">
        <authorList>
            <person name="Varghese N."/>
            <person name="Submissions S."/>
        </authorList>
    </citation>
    <scope>NUCLEOTIDE SEQUENCE [LARGE SCALE GENOMIC DNA]</scope>
    <source>
        <strain evidence="8">K3S</strain>
    </source>
</reference>
<dbReference type="InterPro" id="IPR017896">
    <property type="entry name" value="4Fe4S_Fe-S-bd"/>
</dbReference>
<dbReference type="GO" id="GO:0005886">
    <property type="term" value="C:plasma membrane"/>
    <property type="evidence" value="ECO:0007669"/>
    <property type="project" value="TreeGrafter"/>
</dbReference>
<proteinExistence type="predicted"/>
<dbReference type="InterPro" id="IPR009051">
    <property type="entry name" value="Helical_ferredxn"/>
</dbReference>
<keyword evidence="4" id="KW-0408">Iron</keyword>
<organism evidence="7 8">
    <name type="scientific">Desulfovibrio gilichinskyi</name>
    <dbReference type="NCBI Taxonomy" id="1519643"/>
    <lineage>
        <taxon>Bacteria</taxon>
        <taxon>Pseudomonadati</taxon>
        <taxon>Thermodesulfobacteriota</taxon>
        <taxon>Desulfovibrionia</taxon>
        <taxon>Desulfovibrionales</taxon>
        <taxon>Desulfovibrionaceae</taxon>
        <taxon>Desulfovibrio</taxon>
    </lineage>
</organism>
<keyword evidence="2" id="KW-0479">Metal-binding</keyword>
<dbReference type="InterPro" id="IPR004017">
    <property type="entry name" value="Cys_rich_dom"/>
</dbReference>
<gene>
    <name evidence="7" type="ORF">SAMN06295933_2602</name>
</gene>
<dbReference type="STRING" id="1519643.SAMN06295933_2602"/>
<dbReference type="GO" id="GO:0051539">
    <property type="term" value="F:4 iron, 4 sulfur cluster binding"/>
    <property type="evidence" value="ECO:0007669"/>
    <property type="project" value="UniProtKB-KW"/>
</dbReference>
<evidence type="ECO:0000256" key="5">
    <source>
        <dbReference type="ARBA" id="ARBA00023014"/>
    </source>
</evidence>
<evidence type="ECO:0000313" key="8">
    <source>
        <dbReference type="Proteomes" id="UP000192906"/>
    </source>
</evidence>
<accession>A0A1X7E4S1</accession>
<dbReference type="GO" id="GO:0046872">
    <property type="term" value="F:metal ion binding"/>
    <property type="evidence" value="ECO:0007669"/>
    <property type="project" value="UniProtKB-KW"/>
</dbReference>
<dbReference type="PANTHER" id="PTHR43255:SF1">
    <property type="entry name" value="IRON-SULFUR-BINDING OXIDOREDUCTASE FADF-RELATED"/>
    <property type="match status" value="1"/>
</dbReference>
<dbReference type="EMBL" id="FWZU01000004">
    <property type="protein sequence ID" value="SMF26992.1"/>
    <property type="molecule type" value="Genomic_DNA"/>
</dbReference>
<dbReference type="Pfam" id="PF13183">
    <property type="entry name" value="Fer4_8"/>
    <property type="match status" value="1"/>
</dbReference>
<dbReference type="GO" id="GO:0016491">
    <property type="term" value="F:oxidoreductase activity"/>
    <property type="evidence" value="ECO:0007669"/>
    <property type="project" value="UniProtKB-KW"/>
</dbReference>
<dbReference type="PANTHER" id="PTHR43255">
    <property type="entry name" value="IRON-SULFUR-BINDING OXIDOREDUCTASE FADF-RELATED-RELATED"/>
    <property type="match status" value="1"/>
</dbReference>
<evidence type="ECO:0000256" key="2">
    <source>
        <dbReference type="ARBA" id="ARBA00022723"/>
    </source>
</evidence>
<keyword evidence="5" id="KW-0411">Iron-sulfur</keyword>
<dbReference type="Pfam" id="PF02754">
    <property type="entry name" value="CCG"/>
    <property type="match status" value="2"/>
</dbReference>
<evidence type="ECO:0000256" key="4">
    <source>
        <dbReference type="ARBA" id="ARBA00023004"/>
    </source>
</evidence>
<evidence type="ECO:0000256" key="1">
    <source>
        <dbReference type="ARBA" id="ARBA00022485"/>
    </source>
</evidence>
<keyword evidence="3" id="KW-0560">Oxidoreductase</keyword>
<dbReference type="Gene3D" id="1.10.1060.10">
    <property type="entry name" value="Alpha-helical ferredoxin"/>
    <property type="match status" value="1"/>
</dbReference>
<evidence type="ECO:0000259" key="6">
    <source>
        <dbReference type="PROSITE" id="PS51379"/>
    </source>
</evidence>
<evidence type="ECO:0000313" key="7">
    <source>
        <dbReference type="EMBL" id="SMF26992.1"/>
    </source>
</evidence>
<dbReference type="AlphaFoldDB" id="A0A1X7E4S1"/>
<name>A0A1X7E4S1_9BACT</name>
<dbReference type="InterPro" id="IPR017900">
    <property type="entry name" value="4Fe4S_Fe_S_CS"/>
</dbReference>
<sequence>MRSIKHTADNCIACGKCISECFFLQQFGAPDKIAEKCLASQHGHDEAAINSYQCSECSLCSAVCPVDAQPFKMFETLRRHAQEENLFGIDQYSPLLNYERIGGKFPFKDNILPEGCKTAFFPGCTLPALFPTATRAVYSALKQSDPSLGLILNCCSKPSKMLGLYDSHTEAISKLSQFIEARGITKILTACPNCHITFKEFSPTFKITSVYEELLSSNIIMNKPWLKKVTVHDPCVTRFESELQENIRTLLTKSGVSLIEMDHSREKTICCGEGGAVGFHNKDFALAWKSKRIAEAKQTGVPIVTYCAGCTNFLSSAEPVAHILDLLFVKRNRIPQLPRFPFNYFNRLKLKISARLT</sequence>
<feature type="domain" description="4Fe-4S ferredoxin-type" evidence="6">
    <location>
        <begin position="2"/>
        <end position="32"/>
    </location>
</feature>
<protein>
    <submittedName>
        <fullName evidence="7">Fe-S oxidoreductase</fullName>
    </submittedName>
</protein>
<keyword evidence="8" id="KW-1185">Reference proteome</keyword>
<dbReference type="PROSITE" id="PS51379">
    <property type="entry name" value="4FE4S_FER_2"/>
    <property type="match status" value="2"/>
</dbReference>
<feature type="domain" description="4Fe-4S ferredoxin-type" evidence="6">
    <location>
        <begin position="45"/>
        <end position="74"/>
    </location>
</feature>
<evidence type="ECO:0000256" key="3">
    <source>
        <dbReference type="ARBA" id="ARBA00023002"/>
    </source>
</evidence>
<dbReference type="SUPFAM" id="SSF46548">
    <property type="entry name" value="alpha-helical ferredoxin"/>
    <property type="match status" value="1"/>
</dbReference>
<dbReference type="PROSITE" id="PS00198">
    <property type="entry name" value="4FE4S_FER_1"/>
    <property type="match status" value="1"/>
</dbReference>
<dbReference type="RefSeq" id="WP_245805550.1">
    <property type="nucleotide sequence ID" value="NZ_FWZU01000004.1"/>
</dbReference>